<dbReference type="GO" id="GO:0003677">
    <property type="term" value="F:DNA binding"/>
    <property type="evidence" value="ECO:0007669"/>
    <property type="project" value="InterPro"/>
</dbReference>
<organism evidence="4 5">
    <name type="scientific">Fusarium torulosum</name>
    <dbReference type="NCBI Taxonomy" id="33205"/>
    <lineage>
        <taxon>Eukaryota</taxon>
        <taxon>Fungi</taxon>
        <taxon>Dikarya</taxon>
        <taxon>Ascomycota</taxon>
        <taxon>Pezizomycotina</taxon>
        <taxon>Sordariomycetes</taxon>
        <taxon>Hypocreomycetidae</taxon>
        <taxon>Hypocreales</taxon>
        <taxon>Nectriaceae</taxon>
        <taxon>Fusarium</taxon>
    </lineage>
</organism>
<feature type="region of interest" description="Disordered" evidence="2">
    <location>
        <begin position="1"/>
        <end position="25"/>
    </location>
</feature>
<dbReference type="Proteomes" id="UP001187734">
    <property type="component" value="Unassembled WGS sequence"/>
</dbReference>
<evidence type="ECO:0000256" key="2">
    <source>
        <dbReference type="SAM" id="MobiDB-lite"/>
    </source>
</evidence>
<dbReference type="AlphaFoldDB" id="A0AAE8MNG7"/>
<keyword evidence="1" id="KW-0539">Nucleus</keyword>
<dbReference type="Pfam" id="PF04082">
    <property type="entry name" value="Fungal_trans"/>
    <property type="match status" value="1"/>
</dbReference>
<protein>
    <recommendedName>
        <fullName evidence="3">Xylanolytic transcriptional activator regulatory domain-containing protein</fullName>
    </recommendedName>
</protein>
<dbReference type="CDD" id="cd12148">
    <property type="entry name" value="fungal_TF_MHR"/>
    <property type="match status" value="1"/>
</dbReference>
<dbReference type="PANTHER" id="PTHR46910">
    <property type="entry name" value="TRANSCRIPTION FACTOR PDR1"/>
    <property type="match status" value="1"/>
</dbReference>
<dbReference type="SMART" id="SM00906">
    <property type="entry name" value="Fungal_trans"/>
    <property type="match status" value="1"/>
</dbReference>
<evidence type="ECO:0000313" key="4">
    <source>
        <dbReference type="EMBL" id="SPJ90384.1"/>
    </source>
</evidence>
<accession>A0AAE8MNG7</accession>
<dbReference type="InterPro" id="IPR007219">
    <property type="entry name" value="XnlR_reg_dom"/>
</dbReference>
<proteinExistence type="predicted"/>
<dbReference type="InterPro" id="IPR050987">
    <property type="entry name" value="AtrR-like"/>
</dbReference>
<dbReference type="GO" id="GO:0003700">
    <property type="term" value="F:DNA-binding transcription factor activity"/>
    <property type="evidence" value="ECO:0007669"/>
    <property type="project" value="InterPro"/>
</dbReference>
<feature type="domain" description="Xylanolytic transcriptional activator regulatory" evidence="3">
    <location>
        <begin position="336"/>
        <end position="409"/>
    </location>
</feature>
<evidence type="ECO:0000256" key="1">
    <source>
        <dbReference type="ARBA" id="ARBA00023242"/>
    </source>
</evidence>
<reference evidence="4" key="1">
    <citation type="submission" date="2018-03" db="EMBL/GenBank/DDBJ databases">
        <authorList>
            <person name="Guldener U."/>
        </authorList>
    </citation>
    <scope>NUCLEOTIDE SEQUENCE</scope>
</reference>
<dbReference type="GO" id="GO:0008270">
    <property type="term" value="F:zinc ion binding"/>
    <property type="evidence" value="ECO:0007669"/>
    <property type="project" value="InterPro"/>
</dbReference>
<evidence type="ECO:0000313" key="5">
    <source>
        <dbReference type="Proteomes" id="UP001187734"/>
    </source>
</evidence>
<dbReference type="EMBL" id="ONZP01000750">
    <property type="protein sequence ID" value="SPJ90384.1"/>
    <property type="molecule type" value="Genomic_DNA"/>
</dbReference>
<evidence type="ECO:0000259" key="3">
    <source>
        <dbReference type="SMART" id="SM00906"/>
    </source>
</evidence>
<comment type="caution">
    <text evidence="4">The sequence shown here is derived from an EMBL/GenBank/DDBJ whole genome shotgun (WGS) entry which is preliminary data.</text>
</comment>
<sequence>MEQDTVNSDPGDEGRSYTPTKTAHPLSCDQCRQRKVLLKTFIYCGSNANAYEPEQCVYPTSGKPRANRQRALVSDGYESKIDDLSTKLDNVLLAIDNLESSLGQADANVPSSRTNLANHTPLSLAGSTLFHKTPVDDQPGSELQRDVVLATQAAFAANFAQEAVGSSHLLHVSSDVRPCLDALRDELNERRPSHGNLKLSRARPVSPIASQHNFRLPPIQLAMAAIQKLKGRFCWCMEINVGQFVDYFFTVYSGTPSLADLIIVHCRLYSLLVPYANFQTDKTLQEEVKSQAILCQQNLESILANLPLNVPSTYDFAIALIMASTYFVQRCSMSHAWSYLASAAQICLTLEYHRDVLSKPEKKQERQRRIRLFWLIYIMDRLLALRLNRPPLLRDRDITVPYEDYESAEDSTHPIAPKWIKMGALYGRIYDEIFSPGALLQLSATRETRARELAAELQGLFDSKDAIEDIFMETSLKHADDLLLKLVSRADKISHLAITTLIYRSIQPSSNTGSAFCNECLSSAKECLRHGPLW</sequence>
<dbReference type="GO" id="GO:0006351">
    <property type="term" value="P:DNA-templated transcription"/>
    <property type="evidence" value="ECO:0007669"/>
    <property type="project" value="InterPro"/>
</dbReference>
<gene>
    <name evidence="4" type="ORF">FTOL_13265</name>
</gene>
<keyword evidence="5" id="KW-1185">Reference proteome</keyword>
<dbReference type="PANTHER" id="PTHR46910:SF5">
    <property type="entry name" value="ZN(II)2CYS6 TRANSCRIPTION FACTOR (EUROFUNG)"/>
    <property type="match status" value="1"/>
</dbReference>
<name>A0AAE8MNG7_9HYPO</name>